<comment type="subcellular location">
    <subcellularLocation>
        <location evidence="2">Membrane</location>
    </subcellularLocation>
</comment>
<evidence type="ECO:0000256" key="8">
    <source>
        <dbReference type="ARBA" id="ARBA00023033"/>
    </source>
</evidence>
<sequence>MIVELLLSLLAILAFFALATARDKWASGKLPPGPIALPIIGHLHLIGPLIHHTFHALSAKHGPLMHLRLGSISAIVASSPDMAREFLKTHELCFSMRAGTIVTNYVTYDNISFAFAPYGAYWKFIKKISTFELLGNRMLAQFLPIRSQELRSLLGLLHEKSRNRGRVNLSQELLRFSNNIICMMMLGIRASGTEGEAEVARRLARDVTQIFGEFNVSDFVWFLRKWDLQGFKRRSEDIRRRFDELLERIVNEREAVREEERRRDGGKRREARDFLDLMLDVIEDENAEIKLTRDHVKALVLDFFTAGTDTSAASLEWALSELINYPKVLQKAREEIDRVVGPNRLVEESDGPNLVYIHAVIKEAFRLHPAIPMITRKCVQECEIGGYKIPENSMLFVNMWSVGRNPKYWADPLEFRPERFLESHVDMKGQHFELLPFGSGRRICAGMSLALQELPAALAAVIQCFDFEVVGPDGEVVRGKEHPVDMSERQGLTVPKATDLVCVPVARAAKVLATLG</sequence>
<dbReference type="PRINTS" id="PR00385">
    <property type="entry name" value="P450"/>
</dbReference>
<dbReference type="Proteomes" id="UP001497516">
    <property type="component" value="Chromosome 9"/>
</dbReference>
<reference evidence="14 15" key="1">
    <citation type="submission" date="2024-04" db="EMBL/GenBank/DDBJ databases">
        <authorList>
            <person name="Fracassetti M."/>
        </authorList>
    </citation>
    <scope>NUCLEOTIDE SEQUENCE [LARGE SCALE GENOMIC DNA]</scope>
</reference>
<feature type="signal peptide" evidence="13">
    <location>
        <begin position="1"/>
        <end position="21"/>
    </location>
</feature>
<dbReference type="SUPFAM" id="SSF48264">
    <property type="entry name" value="Cytochrome P450"/>
    <property type="match status" value="1"/>
</dbReference>
<dbReference type="Gene3D" id="1.10.630.10">
    <property type="entry name" value="Cytochrome P450"/>
    <property type="match status" value="1"/>
</dbReference>
<dbReference type="PROSITE" id="PS00086">
    <property type="entry name" value="CYTOCHROME_P450"/>
    <property type="match status" value="1"/>
</dbReference>
<dbReference type="InterPro" id="IPR036396">
    <property type="entry name" value="Cyt_P450_sf"/>
</dbReference>
<dbReference type="GO" id="GO:0004497">
    <property type="term" value="F:monooxygenase activity"/>
    <property type="evidence" value="ECO:0007669"/>
    <property type="project" value="UniProtKB-KW"/>
</dbReference>
<evidence type="ECO:0000256" key="5">
    <source>
        <dbReference type="ARBA" id="ARBA00022723"/>
    </source>
</evidence>
<evidence type="ECO:0000313" key="14">
    <source>
        <dbReference type="EMBL" id="CAL1410563.1"/>
    </source>
</evidence>
<dbReference type="GO" id="GO:0005506">
    <property type="term" value="F:iron ion binding"/>
    <property type="evidence" value="ECO:0007669"/>
    <property type="project" value="InterPro"/>
</dbReference>
<keyword evidence="5 10" id="KW-0479">Metal-binding</keyword>
<organism evidence="14 15">
    <name type="scientific">Linum trigynum</name>
    <dbReference type="NCBI Taxonomy" id="586398"/>
    <lineage>
        <taxon>Eukaryota</taxon>
        <taxon>Viridiplantae</taxon>
        <taxon>Streptophyta</taxon>
        <taxon>Embryophyta</taxon>
        <taxon>Tracheophyta</taxon>
        <taxon>Spermatophyta</taxon>
        <taxon>Magnoliopsida</taxon>
        <taxon>eudicotyledons</taxon>
        <taxon>Gunneridae</taxon>
        <taxon>Pentapetalae</taxon>
        <taxon>rosids</taxon>
        <taxon>fabids</taxon>
        <taxon>Malpighiales</taxon>
        <taxon>Linaceae</taxon>
        <taxon>Linum</taxon>
    </lineage>
</organism>
<comment type="similarity">
    <text evidence="3 11">Belongs to the cytochrome P450 family.</text>
</comment>
<evidence type="ECO:0000256" key="10">
    <source>
        <dbReference type="PIRSR" id="PIRSR602401-1"/>
    </source>
</evidence>
<dbReference type="GO" id="GO:0020037">
    <property type="term" value="F:heme binding"/>
    <property type="evidence" value="ECO:0007669"/>
    <property type="project" value="InterPro"/>
</dbReference>
<keyword evidence="15" id="KW-1185">Reference proteome</keyword>
<evidence type="ECO:0000256" key="9">
    <source>
        <dbReference type="ARBA" id="ARBA00023136"/>
    </source>
</evidence>
<accession>A0AAV2GL33</accession>
<evidence type="ECO:0000256" key="6">
    <source>
        <dbReference type="ARBA" id="ARBA00023002"/>
    </source>
</evidence>
<dbReference type="InterPro" id="IPR017972">
    <property type="entry name" value="Cyt_P450_CS"/>
</dbReference>
<evidence type="ECO:0000256" key="4">
    <source>
        <dbReference type="ARBA" id="ARBA00022617"/>
    </source>
</evidence>
<evidence type="ECO:0000256" key="7">
    <source>
        <dbReference type="ARBA" id="ARBA00023004"/>
    </source>
</evidence>
<feature type="chain" id="PRO_5043449681" description="Flavone synthase II" evidence="13">
    <location>
        <begin position="22"/>
        <end position="516"/>
    </location>
</feature>
<evidence type="ECO:0000256" key="11">
    <source>
        <dbReference type="RuleBase" id="RU000461"/>
    </source>
</evidence>
<keyword evidence="12" id="KW-0175">Coiled coil</keyword>
<dbReference type="Pfam" id="PF00067">
    <property type="entry name" value="p450"/>
    <property type="match status" value="1"/>
</dbReference>
<evidence type="ECO:0008006" key="16">
    <source>
        <dbReference type="Google" id="ProtNLM"/>
    </source>
</evidence>
<dbReference type="AlphaFoldDB" id="A0AAV2GL33"/>
<dbReference type="GO" id="GO:0016020">
    <property type="term" value="C:membrane"/>
    <property type="evidence" value="ECO:0007669"/>
    <property type="project" value="UniProtKB-SubCell"/>
</dbReference>
<feature type="coiled-coil region" evidence="12">
    <location>
        <begin position="228"/>
        <end position="262"/>
    </location>
</feature>
<name>A0AAV2GL33_9ROSI</name>
<proteinExistence type="inferred from homology"/>
<dbReference type="PANTHER" id="PTHR47943">
    <property type="entry name" value="CYTOCHROME P450 93A3-LIKE"/>
    <property type="match status" value="1"/>
</dbReference>
<evidence type="ECO:0000313" key="15">
    <source>
        <dbReference type="Proteomes" id="UP001497516"/>
    </source>
</evidence>
<keyword evidence="9" id="KW-0472">Membrane</keyword>
<keyword evidence="6 11" id="KW-0560">Oxidoreductase</keyword>
<evidence type="ECO:0000256" key="13">
    <source>
        <dbReference type="SAM" id="SignalP"/>
    </source>
</evidence>
<gene>
    <name evidence="14" type="ORF">LTRI10_LOCUS49973</name>
</gene>
<dbReference type="PANTHER" id="PTHR47943:SF8">
    <property type="entry name" value="CYTOCHROME P450"/>
    <property type="match status" value="1"/>
</dbReference>
<comment type="cofactor">
    <cofactor evidence="1 10">
        <name>heme</name>
        <dbReference type="ChEBI" id="CHEBI:30413"/>
    </cofactor>
</comment>
<dbReference type="PRINTS" id="PR00463">
    <property type="entry name" value="EP450I"/>
</dbReference>
<protein>
    <recommendedName>
        <fullName evidence="16">Flavone synthase II</fullName>
    </recommendedName>
</protein>
<dbReference type="InterPro" id="IPR001128">
    <property type="entry name" value="Cyt_P450"/>
</dbReference>
<evidence type="ECO:0000256" key="3">
    <source>
        <dbReference type="ARBA" id="ARBA00010617"/>
    </source>
</evidence>
<evidence type="ECO:0000256" key="1">
    <source>
        <dbReference type="ARBA" id="ARBA00001971"/>
    </source>
</evidence>
<dbReference type="FunFam" id="1.10.630.10:FF:000019">
    <property type="entry name" value="Cytochrome P450 family protein"/>
    <property type="match status" value="1"/>
</dbReference>
<keyword evidence="8 11" id="KW-0503">Monooxygenase</keyword>
<keyword evidence="4 10" id="KW-0349">Heme</keyword>
<dbReference type="InterPro" id="IPR002401">
    <property type="entry name" value="Cyt_P450_E_grp-I"/>
</dbReference>
<keyword evidence="7 10" id="KW-0408">Iron</keyword>
<dbReference type="EMBL" id="OZ034822">
    <property type="protein sequence ID" value="CAL1410563.1"/>
    <property type="molecule type" value="Genomic_DNA"/>
</dbReference>
<keyword evidence="13" id="KW-0732">Signal</keyword>
<evidence type="ECO:0000256" key="2">
    <source>
        <dbReference type="ARBA" id="ARBA00004370"/>
    </source>
</evidence>
<dbReference type="GO" id="GO:0016705">
    <property type="term" value="F:oxidoreductase activity, acting on paired donors, with incorporation or reduction of molecular oxygen"/>
    <property type="evidence" value="ECO:0007669"/>
    <property type="project" value="InterPro"/>
</dbReference>
<feature type="binding site" description="axial binding residue" evidence="10">
    <location>
        <position position="444"/>
    </location>
    <ligand>
        <name>heme</name>
        <dbReference type="ChEBI" id="CHEBI:30413"/>
    </ligand>
    <ligandPart>
        <name>Fe</name>
        <dbReference type="ChEBI" id="CHEBI:18248"/>
    </ligandPart>
</feature>
<evidence type="ECO:0000256" key="12">
    <source>
        <dbReference type="SAM" id="Coils"/>
    </source>
</evidence>